<accession>A0A8J4CV95</accession>
<evidence type="ECO:0000256" key="1">
    <source>
        <dbReference type="SAM" id="Phobius"/>
    </source>
</evidence>
<keyword evidence="3" id="KW-1185">Reference proteome</keyword>
<gene>
    <name evidence="2" type="ORF">Vretifemale_17159</name>
</gene>
<proteinExistence type="predicted"/>
<sequence>MLLTNPRMTQSKAMNSCVLSYFHIRAYYRTILFYAIWYLLVGETLYLQLRCLLIISLLPCPCGCCPPAHGAFTAPPPHTQPSHIRFRNRQVVHFHRRLTAALASGRLKLPNVFFIYNTDDNAPRFNAPGRMLPVPLLSLIKSRGLEDGDDLDVLVPQVSCGTDCDFVRWMERGGLHPPGE</sequence>
<feature type="transmembrane region" description="Helical" evidence="1">
    <location>
        <begin position="31"/>
        <end position="58"/>
    </location>
</feature>
<evidence type="ECO:0000313" key="2">
    <source>
        <dbReference type="EMBL" id="GIL89329.1"/>
    </source>
</evidence>
<dbReference type="OrthoDB" id="541052at2759"/>
<dbReference type="Proteomes" id="UP000747110">
    <property type="component" value="Unassembled WGS sequence"/>
</dbReference>
<keyword evidence="1" id="KW-1133">Transmembrane helix</keyword>
<name>A0A8J4CV95_9CHLO</name>
<dbReference type="EMBL" id="BNCP01000050">
    <property type="protein sequence ID" value="GIL89329.1"/>
    <property type="molecule type" value="Genomic_DNA"/>
</dbReference>
<reference evidence="2" key="1">
    <citation type="journal article" date="2021" name="Proc. Natl. Acad. Sci. U.S.A.">
        <title>Three genomes in the algal genus Volvox reveal the fate of a haploid sex-determining region after a transition to homothallism.</title>
        <authorList>
            <person name="Yamamoto K."/>
            <person name="Hamaji T."/>
            <person name="Kawai-Toyooka H."/>
            <person name="Matsuzaki R."/>
            <person name="Takahashi F."/>
            <person name="Nishimura Y."/>
            <person name="Kawachi M."/>
            <person name="Noguchi H."/>
            <person name="Minakuchi Y."/>
            <person name="Umen J.G."/>
            <person name="Toyoda A."/>
            <person name="Nozaki H."/>
        </authorList>
    </citation>
    <scope>NUCLEOTIDE SEQUENCE</scope>
    <source>
        <strain evidence="2">NIES-3786</strain>
    </source>
</reference>
<organism evidence="2 3">
    <name type="scientific">Volvox reticuliferus</name>
    <dbReference type="NCBI Taxonomy" id="1737510"/>
    <lineage>
        <taxon>Eukaryota</taxon>
        <taxon>Viridiplantae</taxon>
        <taxon>Chlorophyta</taxon>
        <taxon>core chlorophytes</taxon>
        <taxon>Chlorophyceae</taxon>
        <taxon>CS clade</taxon>
        <taxon>Chlamydomonadales</taxon>
        <taxon>Volvocaceae</taxon>
        <taxon>Volvox</taxon>
    </lineage>
</organism>
<keyword evidence="1" id="KW-0472">Membrane</keyword>
<dbReference type="AlphaFoldDB" id="A0A8J4CV95"/>
<evidence type="ECO:0000313" key="3">
    <source>
        <dbReference type="Proteomes" id="UP000747110"/>
    </source>
</evidence>
<comment type="caution">
    <text evidence="2">The sequence shown here is derived from an EMBL/GenBank/DDBJ whole genome shotgun (WGS) entry which is preliminary data.</text>
</comment>
<protein>
    <submittedName>
        <fullName evidence="2">Uncharacterized protein</fullName>
    </submittedName>
</protein>
<keyword evidence="1" id="KW-0812">Transmembrane</keyword>